<name>A0A495VWH1_9PSEU</name>
<evidence type="ECO:0000259" key="2">
    <source>
        <dbReference type="Pfam" id="PF02543"/>
    </source>
</evidence>
<dbReference type="EMBL" id="RBXO01000001">
    <property type="protein sequence ID" value="RKT53761.1"/>
    <property type="molecule type" value="Genomic_DNA"/>
</dbReference>
<protein>
    <submittedName>
        <fullName evidence="4">Decarbamoylnovobiocin carbamoyltransferase/7-O-carbamoyltransferase</fullName>
    </submittedName>
</protein>
<dbReference type="RefSeq" id="WP_121004435.1">
    <property type="nucleotide sequence ID" value="NZ_RBXO01000001.1"/>
</dbReference>
<dbReference type="PANTHER" id="PTHR34847">
    <property type="entry name" value="NODULATION PROTEIN U"/>
    <property type="match status" value="1"/>
</dbReference>
<evidence type="ECO:0000256" key="1">
    <source>
        <dbReference type="ARBA" id="ARBA00006129"/>
    </source>
</evidence>
<comment type="caution">
    <text evidence="4">The sequence shown here is derived from an EMBL/GenBank/DDBJ whole genome shotgun (WGS) entry which is preliminary data.</text>
</comment>
<feature type="domain" description="Carbamoyltransferase C-terminal" evidence="3">
    <location>
        <begin position="397"/>
        <end position="569"/>
    </location>
</feature>
<organism evidence="4 5">
    <name type="scientific">Saccharothrix australiensis</name>
    <dbReference type="NCBI Taxonomy" id="2072"/>
    <lineage>
        <taxon>Bacteria</taxon>
        <taxon>Bacillati</taxon>
        <taxon>Actinomycetota</taxon>
        <taxon>Actinomycetes</taxon>
        <taxon>Pseudonocardiales</taxon>
        <taxon>Pseudonocardiaceae</taxon>
        <taxon>Saccharothrix</taxon>
    </lineage>
</organism>
<accession>A0A495VWH1</accession>
<dbReference type="InterPro" id="IPR051338">
    <property type="entry name" value="NodU/CmcH_Carbamoyltrnsfr"/>
</dbReference>
<dbReference type="OrthoDB" id="9780777at2"/>
<evidence type="ECO:0000313" key="5">
    <source>
        <dbReference type="Proteomes" id="UP000282084"/>
    </source>
</evidence>
<dbReference type="InterPro" id="IPR031730">
    <property type="entry name" value="Carbam_trans_C"/>
</dbReference>
<dbReference type="InterPro" id="IPR003696">
    <property type="entry name" value="Carbtransf_dom"/>
</dbReference>
<gene>
    <name evidence="4" type="ORF">C8E97_2340</name>
</gene>
<feature type="domain" description="Carbamoyltransferase" evidence="2">
    <location>
        <begin position="20"/>
        <end position="342"/>
    </location>
</feature>
<dbReference type="Pfam" id="PF02543">
    <property type="entry name" value="Carbam_trans_N"/>
    <property type="match status" value="1"/>
</dbReference>
<dbReference type="GO" id="GO:0016740">
    <property type="term" value="F:transferase activity"/>
    <property type="evidence" value="ECO:0007669"/>
    <property type="project" value="UniProtKB-KW"/>
</dbReference>
<dbReference type="InterPro" id="IPR043129">
    <property type="entry name" value="ATPase_NBD"/>
</dbReference>
<reference evidence="4 5" key="1">
    <citation type="submission" date="2018-10" db="EMBL/GenBank/DDBJ databases">
        <title>Sequencing the genomes of 1000 actinobacteria strains.</title>
        <authorList>
            <person name="Klenk H.-P."/>
        </authorList>
    </citation>
    <scope>NUCLEOTIDE SEQUENCE [LARGE SCALE GENOMIC DNA]</scope>
    <source>
        <strain evidence="4 5">DSM 43800</strain>
    </source>
</reference>
<proteinExistence type="inferred from homology"/>
<keyword evidence="4" id="KW-0808">Transferase</keyword>
<dbReference type="AlphaFoldDB" id="A0A495VWH1"/>
<evidence type="ECO:0000313" key="4">
    <source>
        <dbReference type="EMBL" id="RKT53761.1"/>
    </source>
</evidence>
<evidence type="ECO:0000259" key="3">
    <source>
        <dbReference type="Pfam" id="PF16861"/>
    </source>
</evidence>
<keyword evidence="5" id="KW-1185">Reference proteome</keyword>
<comment type="similarity">
    <text evidence="1">Belongs to the NodU/CmcH family.</text>
</comment>
<sequence>MLTLGLSGHYGSDDVDLAPGIPRWYMHDAAACLVADGELVAAVEQERFNRIKHTTKFPVAAIRACLDLGGVGPEDVDAVGYYFGEEFSDIALNTWYAAIPTLPARTTRQVIQDKLHAEFDWRVPDDRLQFTAHHLSHARSSFTRSGMGEALVVVMDGRSEDDSTSIFRGEGDKLEKLATYSIAQSLGLFYMSAINLVRYGFGDEYKVMGLAPYGDPAVYRDVFHTLYTLHDHGQYELTKGTVDMHLVAATFRSAGLWPRRAGEPVTQQHMDFAAGLQEMLETVSLHVVSHWAEATGLSKLCFVGGVAHNSSLNGVLLRSGLFEEVFVHPASHDAGAAEGAALEAAQTLGDRPARQPRMRTASLGGHLGTRAEVERTLRGWSDLVEYERPDDIVTAAAGLLAEGAVLGWAHGRSEFGPRALGNRSIIADARPAENRTRINAMVKKRESFRPFAPAVTPEDAATYFDLTGTKADHEFMSFVVHVHPDRRDELGAVTHVDGSARLQVVDPGTNQRFYRLIKAFGELTGTPVLLNTSFNNDAEPIVETATDVITSFLTTGLDALVIEDFLVRRRDAVLPALDGLVPRLRPVTRLKEEWNPRAAGAASVRHVYLSCTDGPRAEVSSPVFDLLRFTDGASTLGALAERHLAGPLTDAVREELFGLWQQRYFSLTPQALA</sequence>
<dbReference type="InterPro" id="IPR038152">
    <property type="entry name" value="Carbam_trans_C_sf"/>
</dbReference>
<dbReference type="Gene3D" id="3.30.420.40">
    <property type="match status" value="2"/>
</dbReference>
<dbReference type="SUPFAM" id="SSF53067">
    <property type="entry name" value="Actin-like ATPase domain"/>
    <property type="match status" value="1"/>
</dbReference>
<dbReference type="Gene3D" id="3.90.870.20">
    <property type="entry name" value="Carbamoyltransferase, C-terminal domain"/>
    <property type="match status" value="1"/>
</dbReference>
<dbReference type="PANTHER" id="PTHR34847:SF1">
    <property type="entry name" value="NODULATION PROTEIN U"/>
    <property type="match status" value="1"/>
</dbReference>
<dbReference type="Proteomes" id="UP000282084">
    <property type="component" value="Unassembled WGS sequence"/>
</dbReference>
<dbReference type="Pfam" id="PF16861">
    <property type="entry name" value="Carbam_trans_C"/>
    <property type="match status" value="1"/>
</dbReference>